<dbReference type="EMBL" id="DS028100">
    <property type="protein sequence ID" value="KMP09861.1"/>
    <property type="molecule type" value="Genomic_DNA"/>
</dbReference>
<dbReference type="OrthoDB" id="3250044at2759"/>
<evidence type="ECO:0000313" key="3">
    <source>
        <dbReference type="Proteomes" id="UP000054565"/>
    </source>
</evidence>
<dbReference type="Proteomes" id="UP000054565">
    <property type="component" value="Unassembled WGS sequence"/>
</dbReference>
<dbReference type="Pfam" id="PF01636">
    <property type="entry name" value="APH"/>
    <property type="match status" value="1"/>
</dbReference>
<dbReference type="PANTHER" id="PTHR21310:SF39">
    <property type="entry name" value="AMINOGLYCOSIDE PHOSPHOTRANSFERASE DOMAIN-CONTAINING PROTEIN"/>
    <property type="match status" value="1"/>
</dbReference>
<gene>
    <name evidence="2" type="ORF">CIRG_09094</name>
</gene>
<name>A0A0J6YMG6_COCIT</name>
<feature type="domain" description="Aminoglycoside phosphotransferase" evidence="1">
    <location>
        <begin position="57"/>
        <end position="245"/>
    </location>
</feature>
<proteinExistence type="predicted"/>
<reference evidence="3" key="1">
    <citation type="journal article" date="2010" name="Genome Res.">
        <title>Population genomic sequencing of Coccidioides fungi reveals recent hybridization and transposon control.</title>
        <authorList>
            <person name="Neafsey D.E."/>
            <person name="Barker B.M."/>
            <person name="Sharpton T.J."/>
            <person name="Stajich J.E."/>
            <person name="Park D.J."/>
            <person name="Whiston E."/>
            <person name="Hung C.-Y."/>
            <person name="McMahan C."/>
            <person name="White J."/>
            <person name="Sykes S."/>
            <person name="Heiman D."/>
            <person name="Young S."/>
            <person name="Zeng Q."/>
            <person name="Abouelleil A."/>
            <person name="Aftuck L."/>
            <person name="Bessette D."/>
            <person name="Brown A."/>
            <person name="FitzGerald M."/>
            <person name="Lui A."/>
            <person name="Macdonald J.P."/>
            <person name="Priest M."/>
            <person name="Orbach M.J."/>
            <person name="Galgiani J.N."/>
            <person name="Kirkland T.N."/>
            <person name="Cole G.T."/>
            <person name="Birren B.W."/>
            <person name="Henn M.R."/>
            <person name="Taylor J.W."/>
            <person name="Rounsley S.D."/>
        </authorList>
    </citation>
    <scope>NUCLEOTIDE SEQUENCE [LARGE SCALE GENOMIC DNA]</scope>
    <source>
        <strain evidence="3">RMSCC 2394</strain>
    </source>
</reference>
<sequence>MESVVRVVVRVLICFAPQSWVMSICRFLKNKQNPGITWGNSIIRLPGGIIVKRGGVTPGEVATQSYAYHHLDPRIIRVPRIYHYFQDFSDRSLPTGYLFMEYIPGPTLEEFDEPTGTYLTRRLANVVEHLQQFQASIPGPVGGEIPRGNLWGFDDAGMAFKSVEDLTAWVNRRIELLKKTVDFSSYPLVFCHLDLCRRNVIVAKNGTLCLLDWAYAGFYPRFYETAAINFYNDDFWKSFLDAVNETIALTDDEKRSMDLIMRARSANMRWLFN</sequence>
<dbReference type="InterPro" id="IPR002575">
    <property type="entry name" value="Aminoglycoside_PTrfase"/>
</dbReference>
<organism evidence="2 3">
    <name type="scientific">Coccidioides immitis RMSCC 2394</name>
    <dbReference type="NCBI Taxonomy" id="404692"/>
    <lineage>
        <taxon>Eukaryota</taxon>
        <taxon>Fungi</taxon>
        <taxon>Dikarya</taxon>
        <taxon>Ascomycota</taxon>
        <taxon>Pezizomycotina</taxon>
        <taxon>Eurotiomycetes</taxon>
        <taxon>Eurotiomycetidae</taxon>
        <taxon>Onygenales</taxon>
        <taxon>Onygenaceae</taxon>
        <taxon>Coccidioides</taxon>
    </lineage>
</organism>
<evidence type="ECO:0000259" key="1">
    <source>
        <dbReference type="Pfam" id="PF01636"/>
    </source>
</evidence>
<protein>
    <recommendedName>
        <fullName evidence="1">Aminoglycoside phosphotransferase domain-containing protein</fullName>
    </recommendedName>
</protein>
<dbReference type="InterPro" id="IPR011009">
    <property type="entry name" value="Kinase-like_dom_sf"/>
</dbReference>
<accession>A0A0J6YMG6</accession>
<evidence type="ECO:0000313" key="2">
    <source>
        <dbReference type="EMBL" id="KMP09861.1"/>
    </source>
</evidence>
<dbReference type="InterPro" id="IPR051678">
    <property type="entry name" value="AGP_Transferase"/>
</dbReference>
<dbReference type="AlphaFoldDB" id="A0A0J6YMG6"/>
<dbReference type="STRING" id="404692.A0A0J6YMG6"/>
<dbReference type="PANTHER" id="PTHR21310">
    <property type="entry name" value="AMINOGLYCOSIDE PHOSPHOTRANSFERASE-RELATED-RELATED"/>
    <property type="match status" value="1"/>
</dbReference>
<dbReference type="SUPFAM" id="SSF56112">
    <property type="entry name" value="Protein kinase-like (PK-like)"/>
    <property type="match status" value="1"/>
</dbReference>
<dbReference type="Gene3D" id="3.90.1200.10">
    <property type="match status" value="1"/>
</dbReference>